<dbReference type="GO" id="GO:0032259">
    <property type="term" value="P:methylation"/>
    <property type="evidence" value="ECO:0007669"/>
    <property type="project" value="UniProtKB-KW"/>
</dbReference>
<dbReference type="RefSeq" id="WP_337310531.1">
    <property type="nucleotide sequence ID" value="NZ_JAEKNS010000067.1"/>
</dbReference>
<dbReference type="GO" id="GO:0070402">
    <property type="term" value="F:NADPH binding"/>
    <property type="evidence" value="ECO:0007669"/>
    <property type="project" value="TreeGrafter"/>
</dbReference>
<evidence type="ECO:0000313" key="2">
    <source>
        <dbReference type="EMBL" id="MBJ7594384.1"/>
    </source>
</evidence>
<dbReference type="Pfam" id="PF02511">
    <property type="entry name" value="Thy1"/>
    <property type="match status" value="1"/>
</dbReference>
<dbReference type="GO" id="GO:0050660">
    <property type="term" value="F:flavin adenine dinucleotide binding"/>
    <property type="evidence" value="ECO:0007669"/>
    <property type="project" value="UniProtKB-UniRule"/>
</dbReference>
<dbReference type="Gene3D" id="6.10.140.450">
    <property type="match status" value="1"/>
</dbReference>
<dbReference type="EC" id="2.1.1.148" evidence="1"/>
<dbReference type="GO" id="GO:0006231">
    <property type="term" value="P:dTMP biosynthetic process"/>
    <property type="evidence" value="ECO:0007669"/>
    <property type="project" value="UniProtKB-UniRule"/>
</dbReference>
<dbReference type="PANTHER" id="PTHR34934">
    <property type="entry name" value="FLAVIN-DEPENDENT THYMIDYLATE SYNTHASE"/>
    <property type="match status" value="1"/>
</dbReference>
<evidence type="ECO:0000313" key="5">
    <source>
        <dbReference type="Proteomes" id="UP000606991"/>
    </source>
</evidence>
<dbReference type="EMBL" id="QHBU01000194">
    <property type="protein sequence ID" value="PZR79714.1"/>
    <property type="molecule type" value="Genomic_DNA"/>
</dbReference>
<protein>
    <recommendedName>
        <fullName evidence="1">FAD-dependent thymidylate synthase</fullName>
        <ecNumber evidence="1">2.1.1.148</ecNumber>
    </recommendedName>
</protein>
<dbReference type="NCBIfam" id="TIGR02170">
    <property type="entry name" value="thyX"/>
    <property type="match status" value="1"/>
</dbReference>
<reference evidence="3 4" key="1">
    <citation type="journal article" date="2017" name="Nature">
        <title>Atmospheric trace gases support primary production in Antarctic desert surface soil.</title>
        <authorList>
            <person name="Ji M."/>
            <person name="Greening C."/>
            <person name="Vanwonterghem I."/>
            <person name="Carere C.R."/>
            <person name="Bay S.K."/>
            <person name="Steen J.A."/>
            <person name="Montgomery K."/>
            <person name="Lines T."/>
            <person name="Beardall J."/>
            <person name="van Dorst J."/>
            <person name="Snape I."/>
            <person name="Stott M.B."/>
            <person name="Hugenholtz P."/>
            <person name="Ferrari B.C."/>
        </authorList>
    </citation>
    <scope>NUCLEOTIDE SEQUENCE [LARGE SCALE GENOMIC DNA]</scope>
    <source>
        <strain evidence="3">RRmetagenome_bin12</strain>
    </source>
</reference>
<evidence type="ECO:0000313" key="4">
    <source>
        <dbReference type="Proteomes" id="UP000248724"/>
    </source>
</evidence>
<keyword evidence="2" id="KW-0808">Transferase</keyword>
<dbReference type="InterPro" id="IPR003669">
    <property type="entry name" value="Thymidylate_synthase_ThyX"/>
</dbReference>
<dbReference type="SUPFAM" id="SSF69796">
    <property type="entry name" value="Thymidylate synthase-complementing protein Thy1"/>
    <property type="match status" value="1"/>
</dbReference>
<dbReference type="GO" id="GO:0004799">
    <property type="term" value="F:thymidylate synthase activity"/>
    <property type="evidence" value="ECO:0007669"/>
    <property type="project" value="TreeGrafter"/>
</dbReference>
<dbReference type="InterPro" id="IPR036098">
    <property type="entry name" value="Thymidylate_synthase_ThyX_sf"/>
</dbReference>
<evidence type="ECO:0000313" key="3">
    <source>
        <dbReference type="EMBL" id="PZR79714.1"/>
    </source>
</evidence>
<evidence type="ECO:0000256" key="1">
    <source>
        <dbReference type="NCBIfam" id="TIGR02170"/>
    </source>
</evidence>
<gene>
    <name evidence="3" type="primary">thyX</name>
    <name evidence="3" type="ORF">DLM65_10010</name>
    <name evidence="2" type="ORF">JF886_05880</name>
</gene>
<accession>A0A2W6A8B2</accession>
<keyword evidence="2" id="KW-0489">Methyltransferase</keyword>
<dbReference type="EMBL" id="JAEKNS010000067">
    <property type="protein sequence ID" value="MBJ7594384.1"/>
    <property type="molecule type" value="Genomic_DNA"/>
</dbReference>
<dbReference type="GO" id="GO:0050797">
    <property type="term" value="F:thymidylate synthase (FAD) activity"/>
    <property type="evidence" value="ECO:0007669"/>
    <property type="project" value="UniProtKB-UniRule"/>
</dbReference>
<comment type="caution">
    <text evidence="3">The sequence shown here is derived from an EMBL/GenBank/DDBJ whole genome shotgun (WGS) entry which is preliminary data.</text>
</comment>
<dbReference type="Gene3D" id="3.30.70.3180">
    <property type="match status" value="2"/>
</dbReference>
<dbReference type="Proteomes" id="UP000248724">
    <property type="component" value="Unassembled WGS sequence"/>
</dbReference>
<dbReference type="CDD" id="cd20175">
    <property type="entry name" value="ThyX"/>
    <property type="match status" value="1"/>
</dbReference>
<dbReference type="PANTHER" id="PTHR34934:SF1">
    <property type="entry name" value="FLAVIN-DEPENDENT THYMIDYLATE SYNTHASE"/>
    <property type="match status" value="1"/>
</dbReference>
<proteinExistence type="predicted"/>
<dbReference type="AlphaFoldDB" id="A0A2W6A8B2"/>
<reference evidence="2 5" key="3">
    <citation type="submission" date="2020-10" db="EMBL/GenBank/DDBJ databases">
        <title>Ca. Dormibacterota MAGs.</title>
        <authorList>
            <person name="Montgomery K."/>
        </authorList>
    </citation>
    <scope>NUCLEOTIDE SEQUENCE [LARGE SCALE GENOMIC DNA]</scope>
    <source>
        <strain evidence="2">SC8812_S17_18</strain>
    </source>
</reference>
<sequence length="262" mass="29602">MAHETTPSIHLIARPAVDLEGMRAYLEDVGGGSWLERRTAADTAPNAGELLVEFGGRACYRSWEPGLNVNVTKVRTDQRDYLKNILKSAHGSVLEHANYSFALRNVSRVATHEIVRHRAGAAYSQESLRYVRLVDIGFRVPPALEPLRQECLELVERLEEFQVSAAEKLKIDDDGIPFHVKKEVTSALRRLAPIGLSTDLILTMNLRTLRHVIEMRTDTGAEEELRLIFGRLGEIMVEEAPGLFQDFTRRDDGSWVPEFRKV</sequence>
<dbReference type="Proteomes" id="UP000606991">
    <property type="component" value="Unassembled WGS sequence"/>
</dbReference>
<organism evidence="3 4">
    <name type="scientific">Candidatus Aeolococcus gillhamiae</name>
    <dbReference type="NCBI Taxonomy" id="3127015"/>
    <lineage>
        <taxon>Bacteria</taxon>
        <taxon>Bacillati</taxon>
        <taxon>Candidatus Dormiibacterota</taxon>
        <taxon>Candidatus Dormibacteria</taxon>
        <taxon>Candidatus Aeolococcales</taxon>
        <taxon>Candidatus Aeolococcaceae</taxon>
        <taxon>Candidatus Aeolococcus</taxon>
    </lineage>
</organism>
<accession>A0A934JUX1</accession>
<reference evidence="3" key="2">
    <citation type="submission" date="2018-05" db="EMBL/GenBank/DDBJ databases">
        <authorList>
            <person name="Ferrari B."/>
        </authorList>
    </citation>
    <scope>NUCLEOTIDE SEQUENCE</scope>
    <source>
        <strain evidence="3">RRmetagenome_bin12</strain>
    </source>
</reference>
<dbReference type="PROSITE" id="PS51331">
    <property type="entry name" value="THYX"/>
    <property type="match status" value="1"/>
</dbReference>
<name>A0A2W6A8B2_9BACT</name>